<dbReference type="Proteomes" id="UP001605036">
    <property type="component" value="Unassembled WGS sequence"/>
</dbReference>
<proteinExistence type="predicted"/>
<reference evidence="1 2" key="1">
    <citation type="submission" date="2024-09" db="EMBL/GenBank/DDBJ databases">
        <title>Chromosome-scale assembly of Riccia fluitans.</title>
        <authorList>
            <person name="Paukszto L."/>
            <person name="Sawicki J."/>
            <person name="Karawczyk K."/>
            <person name="Piernik-Szablinska J."/>
            <person name="Szczecinska M."/>
            <person name="Mazdziarz M."/>
        </authorList>
    </citation>
    <scope>NUCLEOTIDE SEQUENCE [LARGE SCALE GENOMIC DNA]</scope>
    <source>
        <strain evidence="1">Rf_01</strain>
        <tissue evidence="1">Aerial parts of the thallus</tissue>
    </source>
</reference>
<gene>
    <name evidence="1" type="ORF">R1flu_026396</name>
</gene>
<comment type="caution">
    <text evidence="1">The sequence shown here is derived from an EMBL/GenBank/DDBJ whole genome shotgun (WGS) entry which is preliminary data.</text>
</comment>
<sequence>MLVRLSTDDIRRPGTGCGYYSPCTLWESTVLTGLRLPDRHVVNDGWWRLSAHSDVSAVDQMGRVRQLVPQRVNRANVEKKWLLWPSGVPAEGG</sequence>
<name>A0ABD1XFU3_9MARC</name>
<protein>
    <submittedName>
        <fullName evidence="1">Uncharacterized protein</fullName>
    </submittedName>
</protein>
<evidence type="ECO:0000313" key="2">
    <source>
        <dbReference type="Proteomes" id="UP001605036"/>
    </source>
</evidence>
<evidence type="ECO:0000313" key="1">
    <source>
        <dbReference type="EMBL" id="KAL2607823.1"/>
    </source>
</evidence>
<accession>A0ABD1XFU3</accession>
<organism evidence="1 2">
    <name type="scientific">Riccia fluitans</name>
    <dbReference type="NCBI Taxonomy" id="41844"/>
    <lineage>
        <taxon>Eukaryota</taxon>
        <taxon>Viridiplantae</taxon>
        <taxon>Streptophyta</taxon>
        <taxon>Embryophyta</taxon>
        <taxon>Marchantiophyta</taxon>
        <taxon>Marchantiopsida</taxon>
        <taxon>Marchantiidae</taxon>
        <taxon>Marchantiales</taxon>
        <taxon>Ricciaceae</taxon>
        <taxon>Riccia</taxon>
    </lineage>
</organism>
<keyword evidence="2" id="KW-1185">Reference proteome</keyword>
<dbReference type="AlphaFoldDB" id="A0ABD1XFU3"/>
<dbReference type="EMBL" id="JBHFFA010000008">
    <property type="protein sequence ID" value="KAL2607823.1"/>
    <property type="molecule type" value="Genomic_DNA"/>
</dbReference>